<dbReference type="Proteomes" id="UP000626026">
    <property type="component" value="Unassembled WGS sequence"/>
</dbReference>
<gene>
    <name evidence="2" type="ORF">IBL26_11170</name>
</gene>
<comment type="caution">
    <text evidence="2">The sequence shown here is derived from an EMBL/GenBank/DDBJ whole genome shotgun (WGS) entry which is preliminary data.</text>
</comment>
<accession>A0ABR7RM62</accession>
<evidence type="ECO:0008006" key="4">
    <source>
        <dbReference type="Google" id="ProtNLM"/>
    </source>
</evidence>
<organism evidence="2 3">
    <name type="scientific">Teichococcus aerophilus</name>
    <dbReference type="NCBI Taxonomy" id="1224513"/>
    <lineage>
        <taxon>Bacteria</taxon>
        <taxon>Pseudomonadati</taxon>
        <taxon>Pseudomonadota</taxon>
        <taxon>Alphaproteobacteria</taxon>
        <taxon>Acetobacterales</taxon>
        <taxon>Roseomonadaceae</taxon>
        <taxon>Roseomonas</taxon>
    </lineage>
</organism>
<protein>
    <recommendedName>
        <fullName evidence="4">Transmembrane transcriptional regulator (Anti-sigma factor)</fullName>
    </recommendedName>
</protein>
<evidence type="ECO:0000313" key="2">
    <source>
        <dbReference type="EMBL" id="MBC9207399.1"/>
    </source>
</evidence>
<feature type="chain" id="PRO_5045404695" description="Transmembrane transcriptional regulator (Anti-sigma factor)" evidence="1">
    <location>
        <begin position="27"/>
        <end position="161"/>
    </location>
</feature>
<feature type="signal peptide" evidence="1">
    <location>
        <begin position="1"/>
        <end position="26"/>
    </location>
</feature>
<evidence type="ECO:0000313" key="3">
    <source>
        <dbReference type="Proteomes" id="UP000626026"/>
    </source>
</evidence>
<keyword evidence="3" id="KW-1185">Reference proteome</keyword>
<name>A0ABR7RM62_9PROT</name>
<dbReference type="EMBL" id="JACTVA010000017">
    <property type="protein sequence ID" value="MBC9207399.1"/>
    <property type="molecule type" value="Genomic_DNA"/>
</dbReference>
<sequence>MPRRRQRLVAAVRPAPLGIAALAQQAAESYAVFSPDRERPVELRAADRATLVSWASGQLGREVTLPDPSAQGYRLMGGRLVPTPQGAAVLVMFDNDAGSRLVLLTRPMALERDTPMAHRDDSAVQAFTWATEGNGYSLVGSLPPSILHPVADVVRQQMRRT</sequence>
<reference evidence="2 3" key="1">
    <citation type="journal article" date="2013" name="Int. J. Syst. Evol. Microbiol.">
        <title>Roseomonas aerophila sp. nov., isolated from air.</title>
        <authorList>
            <person name="Kim S.J."/>
            <person name="Weon H.Y."/>
            <person name="Ahn J.H."/>
            <person name="Hong S.B."/>
            <person name="Seok S.J."/>
            <person name="Whang K.S."/>
            <person name="Kwon S.W."/>
        </authorList>
    </citation>
    <scope>NUCLEOTIDE SEQUENCE [LARGE SCALE GENOMIC DNA]</scope>
    <source>
        <strain evidence="2 3">NBRC 108923</strain>
    </source>
</reference>
<dbReference type="RefSeq" id="WP_187784569.1">
    <property type="nucleotide sequence ID" value="NZ_JACTVA010000017.1"/>
</dbReference>
<proteinExistence type="predicted"/>
<evidence type="ECO:0000256" key="1">
    <source>
        <dbReference type="SAM" id="SignalP"/>
    </source>
</evidence>
<keyword evidence="1" id="KW-0732">Signal</keyword>